<sequence>MKTKMLKLSVARDFSKNPAGRYRIDGPFSGEVFREEKILPLLKEAEQIEVDLDGTEGYGSSFLDEAFAGLLREHDFTEATFLAHVVLISEDDPSCIDEILQYVKEEEERHSNKTNRPKP</sequence>
<dbReference type="AlphaFoldDB" id="A0A016XI02"/>
<dbReference type="InterPro" id="IPR025474">
    <property type="entry name" value="DUF4325"/>
</dbReference>
<reference evidence="2 3" key="1">
    <citation type="submission" date="2014-02" db="EMBL/GenBank/DDBJ databases">
        <title>Draft Genome of Hylemonella gracilis isolated from the Niagara River.</title>
        <authorList>
            <person name="Pawlowski D.R."/>
            <person name="Koudelka G.B."/>
        </authorList>
    </citation>
    <scope>NUCLEOTIDE SEQUENCE [LARGE SCALE GENOMIC DNA]</scope>
    <source>
        <strain evidence="2 3">Niagara R</strain>
    </source>
</reference>
<evidence type="ECO:0000313" key="3">
    <source>
        <dbReference type="Proteomes" id="UP000023268"/>
    </source>
</evidence>
<dbReference type="RefSeq" id="WP_051509679.1">
    <property type="nucleotide sequence ID" value="NZ_JEMG01000001.1"/>
</dbReference>
<dbReference type="eggNOG" id="ENOG5033FUP">
    <property type="taxonomic scope" value="Bacteria"/>
</dbReference>
<dbReference type="EMBL" id="JEMG01000001">
    <property type="protein sequence ID" value="EYC51466.1"/>
    <property type="molecule type" value="Genomic_DNA"/>
</dbReference>
<dbReference type="Pfam" id="PF14213">
    <property type="entry name" value="DUF4325"/>
    <property type="match status" value="1"/>
</dbReference>
<protein>
    <recommendedName>
        <fullName evidence="1">DUF4325 domain-containing protein</fullName>
    </recommendedName>
</protein>
<gene>
    <name evidence="2" type="ORF">AZ34_10535</name>
</gene>
<evidence type="ECO:0000313" key="2">
    <source>
        <dbReference type="EMBL" id="EYC51466.1"/>
    </source>
</evidence>
<proteinExistence type="predicted"/>
<feature type="domain" description="DUF4325" evidence="1">
    <location>
        <begin position="29"/>
        <end position="93"/>
    </location>
</feature>
<accession>A0A016XI02</accession>
<comment type="caution">
    <text evidence="2">The sequence shown here is derived from an EMBL/GenBank/DDBJ whole genome shotgun (WGS) entry which is preliminary data.</text>
</comment>
<evidence type="ECO:0000259" key="1">
    <source>
        <dbReference type="Pfam" id="PF14213"/>
    </source>
</evidence>
<dbReference type="Proteomes" id="UP000023268">
    <property type="component" value="Unassembled WGS sequence"/>
</dbReference>
<name>A0A016XI02_9BURK</name>
<organism evidence="2 3">
    <name type="scientific">Hylemonella gracilis str. Niagara R</name>
    <dbReference type="NCBI Taxonomy" id="1458275"/>
    <lineage>
        <taxon>Bacteria</taxon>
        <taxon>Pseudomonadati</taxon>
        <taxon>Pseudomonadota</taxon>
        <taxon>Betaproteobacteria</taxon>
        <taxon>Burkholderiales</taxon>
        <taxon>Comamonadaceae</taxon>
        <taxon>Hylemonella</taxon>
    </lineage>
</organism>
<dbReference type="OrthoDB" id="1551124at2"/>